<feature type="domain" description="Cytochrome c" evidence="7">
    <location>
        <begin position="17"/>
        <end position="108"/>
    </location>
</feature>
<proteinExistence type="predicted"/>
<feature type="signal peptide" evidence="6">
    <location>
        <begin position="1"/>
        <end position="18"/>
    </location>
</feature>
<dbReference type="EMBL" id="JAFIMU010000006">
    <property type="protein sequence ID" value="MBN8228015.1"/>
    <property type="molecule type" value="Genomic_DNA"/>
</dbReference>
<feature type="chain" id="PRO_5046031357" evidence="6">
    <location>
        <begin position="19"/>
        <end position="143"/>
    </location>
</feature>
<keyword evidence="3 4" id="KW-0408">Iron</keyword>
<evidence type="ECO:0000256" key="3">
    <source>
        <dbReference type="ARBA" id="ARBA00023004"/>
    </source>
</evidence>
<feature type="compositionally biased region" description="Basic and acidic residues" evidence="5">
    <location>
        <begin position="113"/>
        <end position="143"/>
    </location>
</feature>
<evidence type="ECO:0000256" key="5">
    <source>
        <dbReference type="SAM" id="MobiDB-lite"/>
    </source>
</evidence>
<dbReference type="Proteomes" id="UP000664052">
    <property type="component" value="Unassembled WGS sequence"/>
</dbReference>
<dbReference type="SUPFAM" id="SSF46626">
    <property type="entry name" value="Cytochrome c"/>
    <property type="match status" value="1"/>
</dbReference>
<keyword evidence="6" id="KW-0732">Signal</keyword>
<evidence type="ECO:0000256" key="1">
    <source>
        <dbReference type="ARBA" id="ARBA00022617"/>
    </source>
</evidence>
<evidence type="ECO:0000256" key="4">
    <source>
        <dbReference type="PROSITE-ProRule" id="PRU00433"/>
    </source>
</evidence>
<dbReference type="RefSeq" id="WP_207050859.1">
    <property type="nucleotide sequence ID" value="NZ_JAFIMU010000006.1"/>
</dbReference>
<keyword evidence="9" id="KW-1185">Reference proteome</keyword>
<name>A0ABS3DAF1_9BACT</name>
<dbReference type="InterPro" id="IPR009056">
    <property type="entry name" value="Cyt_c-like_dom"/>
</dbReference>
<keyword evidence="2 4" id="KW-0479">Metal-binding</keyword>
<reference evidence="8 9" key="1">
    <citation type="submission" date="2021-02" db="EMBL/GenBank/DDBJ databases">
        <title>De Novo genome assembly of isolated myxobacteria.</title>
        <authorList>
            <person name="Stevens D.C."/>
        </authorList>
    </citation>
    <scope>NUCLEOTIDE SEQUENCE [LARGE SCALE GENOMIC DNA]</scope>
    <source>
        <strain evidence="8 9">ATCC 29039</strain>
    </source>
</reference>
<sequence length="143" mass="15868">MRAPLLSAFLLLAPIASAENRGEVLFNQACSRCHVAQAPSKPQPTSGLVAASRGSGPNLGELMPRRTYEQVRKWIQGPQRLKPDTGCDTRMLAPSDLDALMSFLATVSQPPEPPREQRLRQELEQQLAERRARQPRSGVKETR</sequence>
<protein>
    <submittedName>
        <fullName evidence="8">C-type cytochrome</fullName>
    </submittedName>
</protein>
<dbReference type="PROSITE" id="PS51007">
    <property type="entry name" value="CYTC"/>
    <property type="match status" value="1"/>
</dbReference>
<evidence type="ECO:0000256" key="2">
    <source>
        <dbReference type="ARBA" id="ARBA00022723"/>
    </source>
</evidence>
<feature type="region of interest" description="Disordered" evidence="5">
    <location>
        <begin position="37"/>
        <end position="64"/>
    </location>
</feature>
<accession>A0ABS3DAF1</accession>
<comment type="caution">
    <text evidence="8">The sequence shown here is derived from an EMBL/GenBank/DDBJ whole genome shotgun (WGS) entry which is preliminary data.</text>
</comment>
<evidence type="ECO:0000313" key="8">
    <source>
        <dbReference type="EMBL" id="MBN8228015.1"/>
    </source>
</evidence>
<keyword evidence="1 4" id="KW-0349">Heme</keyword>
<evidence type="ECO:0000313" key="9">
    <source>
        <dbReference type="Proteomes" id="UP000664052"/>
    </source>
</evidence>
<gene>
    <name evidence="8" type="ORF">JYK02_10900</name>
</gene>
<dbReference type="InterPro" id="IPR036909">
    <property type="entry name" value="Cyt_c-like_dom_sf"/>
</dbReference>
<evidence type="ECO:0000259" key="7">
    <source>
        <dbReference type="PROSITE" id="PS51007"/>
    </source>
</evidence>
<dbReference type="Pfam" id="PF00034">
    <property type="entry name" value="Cytochrom_C"/>
    <property type="match status" value="1"/>
</dbReference>
<evidence type="ECO:0000256" key="6">
    <source>
        <dbReference type="SAM" id="SignalP"/>
    </source>
</evidence>
<organism evidence="8 9">
    <name type="scientific">Corallococcus macrosporus</name>
    <dbReference type="NCBI Taxonomy" id="35"/>
    <lineage>
        <taxon>Bacteria</taxon>
        <taxon>Pseudomonadati</taxon>
        <taxon>Myxococcota</taxon>
        <taxon>Myxococcia</taxon>
        <taxon>Myxococcales</taxon>
        <taxon>Cystobacterineae</taxon>
        <taxon>Myxococcaceae</taxon>
        <taxon>Corallococcus</taxon>
    </lineage>
</organism>
<dbReference type="Gene3D" id="1.10.760.10">
    <property type="entry name" value="Cytochrome c-like domain"/>
    <property type="match status" value="1"/>
</dbReference>
<feature type="region of interest" description="Disordered" evidence="5">
    <location>
        <begin position="108"/>
        <end position="143"/>
    </location>
</feature>